<comment type="subcellular location">
    <subcellularLocation>
        <location evidence="1 6">Cell membrane</location>
        <topology evidence="1 6">Multi-pass membrane protein</topology>
    </subcellularLocation>
</comment>
<feature type="transmembrane region" description="Helical" evidence="6">
    <location>
        <begin position="143"/>
        <end position="165"/>
    </location>
</feature>
<keyword evidence="5 6" id="KW-0472">Membrane</keyword>
<evidence type="ECO:0000256" key="3">
    <source>
        <dbReference type="ARBA" id="ARBA00022692"/>
    </source>
</evidence>
<reference evidence="8" key="1">
    <citation type="submission" date="2012-11" db="EMBL/GenBank/DDBJ databases">
        <title>Dependencies among metagenomic species, viruses, plasmids and units of genetic variation.</title>
        <authorList>
            <person name="Nielsen H.B."/>
            <person name="Almeida M."/>
            <person name="Juncker A.S."/>
            <person name="Rasmussen S."/>
            <person name="Li J."/>
            <person name="Sunagawa S."/>
            <person name="Plichta D."/>
            <person name="Gautier L."/>
            <person name="Le Chatelier E."/>
            <person name="Peletier E."/>
            <person name="Bonde I."/>
            <person name="Nielsen T."/>
            <person name="Manichanh C."/>
            <person name="Arumugam M."/>
            <person name="Batto J."/>
            <person name="Santos M.B.Q.D."/>
            <person name="Blom N."/>
            <person name="Borruel N."/>
            <person name="Burgdorf K.S."/>
            <person name="Boumezbeur F."/>
            <person name="Casellas F."/>
            <person name="Dore J."/>
            <person name="Guarner F."/>
            <person name="Hansen T."/>
            <person name="Hildebrand F."/>
            <person name="Kaas R.S."/>
            <person name="Kennedy S."/>
            <person name="Kristiansen K."/>
            <person name="Kultima J.R."/>
            <person name="Leonard P."/>
            <person name="Levenez F."/>
            <person name="Lund O."/>
            <person name="Moumen B."/>
            <person name="Le Paslier D."/>
            <person name="Pons N."/>
            <person name="Pedersen O."/>
            <person name="Prifti E."/>
            <person name="Qin J."/>
            <person name="Raes J."/>
            <person name="Tap J."/>
            <person name="Tims S."/>
            <person name="Ussery D.W."/>
            <person name="Yamada T."/>
            <person name="MetaHit consortium"/>
            <person name="Renault P."/>
            <person name="Sicheritz-Ponten T."/>
            <person name="Bork P."/>
            <person name="Wang J."/>
            <person name="Brunak S."/>
            <person name="Ehrlich S.D."/>
        </authorList>
    </citation>
    <scope>NUCLEOTIDE SEQUENCE [LARGE SCALE GENOMIC DNA]</scope>
</reference>
<evidence type="ECO:0000256" key="5">
    <source>
        <dbReference type="ARBA" id="ARBA00023136"/>
    </source>
</evidence>
<dbReference type="Proteomes" id="UP000018141">
    <property type="component" value="Unassembled WGS sequence"/>
</dbReference>
<accession>R7AQA0</accession>
<dbReference type="Pfam" id="PF09335">
    <property type="entry name" value="VTT_dom"/>
    <property type="match status" value="1"/>
</dbReference>
<comment type="similarity">
    <text evidence="6">Belongs to the TVP38/TMEM64 family.</text>
</comment>
<comment type="caution">
    <text evidence="8">The sequence shown here is derived from an EMBL/GenBank/DDBJ whole genome shotgun (WGS) entry which is preliminary data.</text>
</comment>
<feature type="transmembrane region" description="Helical" evidence="6">
    <location>
        <begin position="94"/>
        <end position="111"/>
    </location>
</feature>
<comment type="caution">
    <text evidence="6">Lacks conserved residue(s) required for the propagation of feature annotation.</text>
</comment>
<evidence type="ECO:0000313" key="9">
    <source>
        <dbReference type="Proteomes" id="UP000018141"/>
    </source>
</evidence>
<evidence type="ECO:0000256" key="4">
    <source>
        <dbReference type="ARBA" id="ARBA00022989"/>
    </source>
</evidence>
<evidence type="ECO:0000256" key="1">
    <source>
        <dbReference type="ARBA" id="ARBA00004651"/>
    </source>
</evidence>
<gene>
    <name evidence="8" type="ORF">BN656_00377</name>
</gene>
<keyword evidence="4 6" id="KW-1133">Transmembrane helix</keyword>
<dbReference type="InterPro" id="IPR015414">
    <property type="entry name" value="TMEM64"/>
</dbReference>
<sequence length="204" mass="23283">MKNRDRERIWVSKILRVVGWVLVALLILIVFRAWRAGVFTSLDKMEAYIGRFGIWSPFVFIIYQIMQIVVIPFIPGGVTTTAGVVMFGPVEGLILNYIGICLGSIAAFALAKRYGRHLVLRFVDKKKYDKYEERLSQGKKFEIFFAICIFLPFAPDDLLCFLAGLTEMSYKKFITIILLGKLPVIIGYSISLNMISNWLTAIIR</sequence>
<evidence type="ECO:0000313" key="8">
    <source>
        <dbReference type="EMBL" id="CDD55601.1"/>
    </source>
</evidence>
<keyword evidence="3 6" id="KW-0812">Transmembrane</keyword>
<dbReference type="PANTHER" id="PTHR12677">
    <property type="entry name" value="GOLGI APPARATUS MEMBRANE PROTEIN TVP38-RELATED"/>
    <property type="match status" value="1"/>
</dbReference>
<dbReference type="InterPro" id="IPR032816">
    <property type="entry name" value="VTT_dom"/>
</dbReference>
<feature type="transmembrane region" description="Helical" evidence="6">
    <location>
        <begin position="52"/>
        <end position="74"/>
    </location>
</feature>
<evidence type="ECO:0000256" key="2">
    <source>
        <dbReference type="ARBA" id="ARBA00022475"/>
    </source>
</evidence>
<dbReference type="EMBL" id="CBHH010000014">
    <property type="protein sequence ID" value="CDD55601.1"/>
    <property type="molecule type" value="Genomic_DNA"/>
</dbReference>
<name>R7AQA0_9FIRM</name>
<feature type="domain" description="VTT" evidence="7">
    <location>
        <begin position="74"/>
        <end position="190"/>
    </location>
</feature>
<dbReference type="AlphaFoldDB" id="R7AQA0"/>
<dbReference type="PANTHER" id="PTHR12677:SF49">
    <property type="entry name" value="TVP38_TMEM64 FAMILY MEMBRANE PROTEIN"/>
    <property type="match status" value="1"/>
</dbReference>
<dbReference type="GO" id="GO:0005886">
    <property type="term" value="C:plasma membrane"/>
    <property type="evidence" value="ECO:0007669"/>
    <property type="project" value="UniProtKB-SubCell"/>
</dbReference>
<feature type="transmembrane region" description="Helical" evidence="6">
    <location>
        <begin position="14"/>
        <end position="31"/>
    </location>
</feature>
<evidence type="ECO:0000259" key="7">
    <source>
        <dbReference type="Pfam" id="PF09335"/>
    </source>
</evidence>
<protein>
    <recommendedName>
        <fullName evidence="6">TVP38/TMEM64 family membrane protein</fullName>
    </recommendedName>
</protein>
<organism evidence="8 9">
    <name type="scientific">Bacteroides pectinophilus CAG:437</name>
    <dbReference type="NCBI Taxonomy" id="1263051"/>
    <lineage>
        <taxon>Bacteria</taxon>
        <taxon>Bacillati</taxon>
        <taxon>Bacillota</taxon>
        <taxon>Clostridia</taxon>
        <taxon>Eubacteriales</taxon>
    </lineage>
</organism>
<proteinExistence type="inferred from homology"/>
<keyword evidence="2 6" id="KW-1003">Cell membrane</keyword>
<evidence type="ECO:0000256" key="6">
    <source>
        <dbReference type="RuleBase" id="RU366058"/>
    </source>
</evidence>